<keyword evidence="1 11" id="KW-0639">Primosome</keyword>
<keyword evidence="3 11" id="KW-0479">Metal-binding</keyword>
<dbReference type="InterPro" id="IPR041236">
    <property type="entry name" value="PriA_C"/>
</dbReference>
<dbReference type="NCBIfam" id="NF004066">
    <property type="entry name" value="PRK05580.1-3"/>
    <property type="match status" value="1"/>
</dbReference>
<feature type="binding site" evidence="11">
    <location>
        <position position="520"/>
    </location>
    <ligand>
        <name>Zn(2+)</name>
        <dbReference type="ChEBI" id="CHEBI:29105"/>
        <label>2</label>
    </ligand>
</feature>
<evidence type="ECO:0000256" key="7">
    <source>
        <dbReference type="ARBA" id="ARBA00022833"/>
    </source>
</evidence>
<dbReference type="Pfam" id="PF00270">
    <property type="entry name" value="DEAD"/>
    <property type="match status" value="1"/>
</dbReference>
<dbReference type="Gene3D" id="3.40.50.300">
    <property type="entry name" value="P-loop containing nucleotide triphosphate hydrolases"/>
    <property type="match status" value="2"/>
</dbReference>
<sequence>MIAEVFVDIPAAPVDRAFDYLVPEDWIGTLQIGMRVTVPFGTTRRLGFVTQLKTETAFEHLKALDALIDPQPVLTDELLNLGRWLADTTLCPTVAAYQAMLPAVMKAEYRKQLIILDEARLTHDFPELQRVFAGVAPEWETLVKEAPQLLKSLQKALNEKVIIVRQVVKNQAKIKELPACRPAVPKEKLHAALEALDARSQRQKDVLAFFEQHASDTYIALKELTGMHQLSRTAIHRLCEKGLLELGKIEAKRDPYAGKARNQTHKLPLTQEQRAALTPIDTAITQEESRVFLCHGVTGSGKTEIYLQAIEHVITSGKQAIVLVPEIALTPQMVERFKRRFGEAVAVLHSGLSKGEKFDEWRKIRNGQVSVAVGARSAVFAPFQKLGLIIIDEEHESSYKQEDQPRYHARDVAVHRARQHHCPVVLGSATPSLESFARSQKKVYTLLTLKERFNHHPLPPVSIVDMREEMRSGNHTVFSGTLFEKLKERFVRNEQTVLFLNRRGFSTFVMCRSCGTVIKCPHCDISLTYHREGNLLKCHYCGYQQQVPETCPSCGSDSLRYFGTGTQKVEAELARLLPEARVIRMDVDTTRRKGGHEKLLRAFGDQQADILLGTQMIAKGLDFPKVTLVGVLAADSMLHLPDFRASEKTFQLLTQVSGRAGRHDLPGEVIIQTYTPEHYAVVDASQHDYLRFYQEEMQIRYRRGYPPFYYLVLINLTHPEPAKAAEAAERIAAALRRHLSPDALIYGPVVPAIARIKDRYRYQCMVKYKRESALLPLLRKINSHFRETGKNGLQLSIDLNPVVLM</sequence>
<dbReference type="PROSITE" id="PS51194">
    <property type="entry name" value="HELICASE_CTER"/>
    <property type="match status" value="1"/>
</dbReference>
<dbReference type="CDD" id="cd18804">
    <property type="entry name" value="SF2_C_priA"/>
    <property type="match status" value="1"/>
</dbReference>
<feature type="binding site" evidence="11">
    <location>
        <position position="551"/>
    </location>
    <ligand>
        <name>Zn(2+)</name>
        <dbReference type="ChEBI" id="CHEBI:29105"/>
        <label>1</label>
    </ligand>
</feature>
<keyword evidence="8 11" id="KW-0067">ATP-binding</keyword>
<evidence type="ECO:0000256" key="2">
    <source>
        <dbReference type="ARBA" id="ARBA00022705"/>
    </source>
</evidence>
<evidence type="ECO:0000256" key="9">
    <source>
        <dbReference type="ARBA" id="ARBA00023125"/>
    </source>
</evidence>
<accession>A0ABS2Q901</accession>
<evidence type="ECO:0000256" key="1">
    <source>
        <dbReference type="ARBA" id="ARBA00022515"/>
    </source>
</evidence>
<dbReference type="SMART" id="SM00487">
    <property type="entry name" value="DEXDc"/>
    <property type="match status" value="1"/>
</dbReference>
<feature type="binding site" evidence="11">
    <location>
        <position position="511"/>
    </location>
    <ligand>
        <name>Zn(2+)</name>
        <dbReference type="ChEBI" id="CHEBI:29105"/>
        <label>1</label>
    </ligand>
</feature>
<dbReference type="HAMAP" id="MF_00983">
    <property type="entry name" value="PriA"/>
    <property type="match status" value="1"/>
</dbReference>
<evidence type="ECO:0000256" key="5">
    <source>
        <dbReference type="ARBA" id="ARBA00022801"/>
    </source>
</evidence>
<feature type="binding site" evidence="11">
    <location>
        <position position="538"/>
    </location>
    <ligand>
        <name>Zn(2+)</name>
        <dbReference type="ChEBI" id="CHEBI:29105"/>
        <label>2</label>
    </ligand>
</feature>
<evidence type="ECO:0000259" key="12">
    <source>
        <dbReference type="PROSITE" id="PS51192"/>
    </source>
</evidence>
<feature type="domain" description="Helicase C-terminal" evidence="13">
    <location>
        <begin position="546"/>
        <end position="698"/>
    </location>
</feature>
<dbReference type="Proteomes" id="UP000823201">
    <property type="component" value="Unassembled WGS sequence"/>
</dbReference>
<feature type="binding site" evidence="11">
    <location>
        <position position="541"/>
    </location>
    <ligand>
        <name>Zn(2+)</name>
        <dbReference type="ChEBI" id="CHEBI:29105"/>
        <label>2</label>
    </ligand>
</feature>
<organism evidence="14 15">
    <name type="scientific">Sporolactobacillus spathodeae</name>
    <dbReference type="NCBI Taxonomy" id="1465502"/>
    <lineage>
        <taxon>Bacteria</taxon>
        <taxon>Bacillati</taxon>
        <taxon>Bacillota</taxon>
        <taxon>Bacilli</taxon>
        <taxon>Bacillales</taxon>
        <taxon>Sporolactobacillaceae</taxon>
        <taxon>Sporolactobacillus</taxon>
    </lineage>
</organism>
<keyword evidence="2 11" id="KW-0235">DNA replication</keyword>
<comment type="caution">
    <text evidence="14">The sequence shown here is derived from an EMBL/GenBank/DDBJ whole genome shotgun (WGS) entry which is preliminary data.</text>
</comment>
<dbReference type="Pfam" id="PF00271">
    <property type="entry name" value="Helicase_C"/>
    <property type="match status" value="1"/>
</dbReference>
<dbReference type="Pfam" id="PF18074">
    <property type="entry name" value="PriA_C"/>
    <property type="match status" value="1"/>
</dbReference>
<feature type="domain" description="Helicase ATP-binding" evidence="12">
    <location>
        <begin position="283"/>
        <end position="449"/>
    </location>
</feature>
<evidence type="ECO:0000256" key="4">
    <source>
        <dbReference type="ARBA" id="ARBA00022741"/>
    </source>
</evidence>
<dbReference type="InterPro" id="IPR014001">
    <property type="entry name" value="Helicase_ATP-bd"/>
</dbReference>
<keyword evidence="10 11" id="KW-0413">Isomerase</keyword>
<dbReference type="EC" id="5.6.2.4" evidence="11"/>
<evidence type="ECO:0000256" key="6">
    <source>
        <dbReference type="ARBA" id="ARBA00022806"/>
    </source>
</evidence>
<evidence type="ECO:0000313" key="14">
    <source>
        <dbReference type="EMBL" id="MBM7658255.1"/>
    </source>
</evidence>
<dbReference type="PROSITE" id="PS51192">
    <property type="entry name" value="HELICASE_ATP_BIND_1"/>
    <property type="match status" value="1"/>
</dbReference>
<evidence type="ECO:0000256" key="11">
    <source>
        <dbReference type="HAMAP-Rule" id="MF_00983"/>
    </source>
</evidence>
<dbReference type="SUPFAM" id="SSF52540">
    <property type="entry name" value="P-loop containing nucleoside triphosphate hydrolases"/>
    <property type="match status" value="2"/>
</dbReference>
<evidence type="ECO:0000256" key="3">
    <source>
        <dbReference type="ARBA" id="ARBA00022723"/>
    </source>
</evidence>
<feature type="binding site" evidence="11">
    <location>
        <position position="523"/>
    </location>
    <ligand>
        <name>Zn(2+)</name>
        <dbReference type="ChEBI" id="CHEBI:29105"/>
        <label>2</label>
    </ligand>
</feature>
<keyword evidence="5 11" id="KW-0378">Hydrolase</keyword>
<evidence type="ECO:0000313" key="15">
    <source>
        <dbReference type="Proteomes" id="UP000823201"/>
    </source>
</evidence>
<feature type="binding site" evidence="11">
    <location>
        <position position="514"/>
    </location>
    <ligand>
        <name>Zn(2+)</name>
        <dbReference type="ChEBI" id="CHEBI:29105"/>
        <label>1</label>
    </ligand>
</feature>
<dbReference type="InterPro" id="IPR040498">
    <property type="entry name" value="PriA_CRR"/>
</dbReference>
<protein>
    <recommendedName>
        <fullName evidence="11">Replication restart protein PriA</fullName>
    </recommendedName>
    <alternativeName>
        <fullName evidence="11">ATP-dependent DNA helicase PriA</fullName>
        <ecNumber evidence="11">5.6.2.4</ecNumber>
    </alternativeName>
    <alternativeName>
        <fullName evidence="11">DNA 3'-5' helicase PriA</fullName>
    </alternativeName>
</protein>
<keyword evidence="7 11" id="KW-0862">Zinc</keyword>
<dbReference type="NCBIfam" id="TIGR00595">
    <property type="entry name" value="priA"/>
    <property type="match status" value="1"/>
</dbReference>
<dbReference type="CDD" id="cd17929">
    <property type="entry name" value="DEXHc_priA"/>
    <property type="match status" value="1"/>
</dbReference>
<dbReference type="Pfam" id="PF18319">
    <property type="entry name" value="Zn_ribbon_PriA"/>
    <property type="match status" value="1"/>
</dbReference>
<comment type="cofactor">
    <cofactor evidence="11">
        <name>Zn(2+)</name>
        <dbReference type="ChEBI" id="CHEBI:29105"/>
    </cofactor>
    <text evidence="11">Binds 2 zinc ions per subunit.</text>
</comment>
<keyword evidence="6 11" id="KW-0347">Helicase</keyword>
<comment type="subunit">
    <text evidence="11">Component of the replication restart primosome.</text>
</comment>
<keyword evidence="4 11" id="KW-0547">Nucleotide-binding</keyword>
<dbReference type="InterPro" id="IPR027417">
    <property type="entry name" value="P-loop_NTPase"/>
</dbReference>
<reference evidence="14 15" key="1">
    <citation type="submission" date="2021-01" db="EMBL/GenBank/DDBJ databases">
        <title>Genomic Encyclopedia of Type Strains, Phase IV (KMG-IV): sequencing the most valuable type-strain genomes for metagenomic binning, comparative biology and taxonomic classification.</title>
        <authorList>
            <person name="Goeker M."/>
        </authorList>
    </citation>
    <scope>NUCLEOTIDE SEQUENCE [LARGE SCALE GENOMIC DNA]</scope>
    <source>
        <strain evidence="14 15">DSM 100968</strain>
    </source>
</reference>
<dbReference type="PANTHER" id="PTHR30580:SF0">
    <property type="entry name" value="PRIMOSOMAL PROTEIN N"/>
    <property type="match status" value="1"/>
</dbReference>
<dbReference type="InterPro" id="IPR041222">
    <property type="entry name" value="PriA_3primeBD"/>
</dbReference>
<evidence type="ECO:0000259" key="13">
    <source>
        <dbReference type="PROSITE" id="PS51194"/>
    </source>
</evidence>
<feature type="binding site" evidence="11">
    <location>
        <position position="554"/>
    </location>
    <ligand>
        <name>Zn(2+)</name>
        <dbReference type="ChEBI" id="CHEBI:29105"/>
        <label>1</label>
    </ligand>
</feature>
<evidence type="ECO:0000256" key="10">
    <source>
        <dbReference type="ARBA" id="ARBA00023235"/>
    </source>
</evidence>
<dbReference type="InterPro" id="IPR005259">
    <property type="entry name" value="PriA"/>
</dbReference>
<comment type="similarity">
    <text evidence="11">Belongs to the helicase family. PriA subfamily.</text>
</comment>
<dbReference type="InterPro" id="IPR042115">
    <property type="entry name" value="PriA_3primeBD_sf"/>
</dbReference>
<comment type="catalytic activity">
    <reaction evidence="11">
        <text>ATP + H2O = ADP + phosphate + H(+)</text>
        <dbReference type="Rhea" id="RHEA:13065"/>
        <dbReference type="ChEBI" id="CHEBI:15377"/>
        <dbReference type="ChEBI" id="CHEBI:15378"/>
        <dbReference type="ChEBI" id="CHEBI:30616"/>
        <dbReference type="ChEBI" id="CHEBI:43474"/>
        <dbReference type="ChEBI" id="CHEBI:456216"/>
        <dbReference type="EC" id="5.6.2.4"/>
    </reaction>
</comment>
<proteinExistence type="inferred from homology"/>
<evidence type="ECO:0000256" key="8">
    <source>
        <dbReference type="ARBA" id="ARBA00022840"/>
    </source>
</evidence>
<name>A0ABS2Q901_9BACL</name>
<dbReference type="RefSeq" id="WP_205006820.1">
    <property type="nucleotide sequence ID" value="NZ_CBCRXA010000013.1"/>
</dbReference>
<comment type="catalytic activity">
    <reaction evidence="11">
        <text>Couples ATP hydrolysis with the unwinding of duplex DNA by translocating in the 3'-5' direction.</text>
        <dbReference type="EC" id="5.6.2.4"/>
    </reaction>
</comment>
<dbReference type="InterPro" id="IPR011545">
    <property type="entry name" value="DEAD/DEAH_box_helicase_dom"/>
</dbReference>
<dbReference type="SMART" id="SM00490">
    <property type="entry name" value="HELICc"/>
    <property type="match status" value="1"/>
</dbReference>
<keyword evidence="9 11" id="KW-0238">DNA-binding</keyword>
<dbReference type="PANTHER" id="PTHR30580">
    <property type="entry name" value="PRIMOSOMAL PROTEIN N"/>
    <property type="match status" value="1"/>
</dbReference>
<dbReference type="Gene3D" id="3.40.1440.60">
    <property type="entry name" value="PriA, 3(prime) DNA-binding domain"/>
    <property type="match status" value="1"/>
</dbReference>
<dbReference type="GO" id="GO:0016787">
    <property type="term" value="F:hydrolase activity"/>
    <property type="evidence" value="ECO:0007669"/>
    <property type="project" value="UniProtKB-KW"/>
</dbReference>
<dbReference type="InterPro" id="IPR001650">
    <property type="entry name" value="Helicase_C-like"/>
</dbReference>
<comment type="function">
    <text evidence="11">Initiates the restart of stalled replication forks, which reloads the replicative helicase on sites other than the origin of replication. Recognizes and binds to abandoned replication forks and remodels them to uncover a helicase loading site. Promotes assembly of the primosome at these replication forks.</text>
</comment>
<dbReference type="EMBL" id="JAFBEV010000014">
    <property type="protein sequence ID" value="MBM7658255.1"/>
    <property type="molecule type" value="Genomic_DNA"/>
</dbReference>
<keyword evidence="15" id="KW-1185">Reference proteome</keyword>
<dbReference type="Pfam" id="PF17764">
    <property type="entry name" value="PriA_3primeBD"/>
    <property type="match status" value="1"/>
</dbReference>
<gene>
    <name evidence="11" type="primary">priA</name>
    <name evidence="14" type="ORF">JOC27_001708</name>
</gene>